<dbReference type="Gene3D" id="3.20.20.80">
    <property type="entry name" value="Glycosidases"/>
    <property type="match status" value="1"/>
</dbReference>
<evidence type="ECO:0000259" key="7">
    <source>
        <dbReference type="Pfam" id="PF00150"/>
    </source>
</evidence>
<dbReference type="InterPro" id="IPR017853">
    <property type="entry name" value="GH"/>
</dbReference>
<comment type="similarity">
    <text evidence="1 6">Belongs to the glycosyl hydrolase 5 (cellulase A) family.</text>
</comment>
<dbReference type="GO" id="GO:0005576">
    <property type="term" value="C:extracellular region"/>
    <property type="evidence" value="ECO:0007669"/>
    <property type="project" value="TreeGrafter"/>
</dbReference>
<evidence type="ECO:0000256" key="4">
    <source>
        <dbReference type="ARBA" id="ARBA00023295"/>
    </source>
</evidence>
<dbReference type="SUPFAM" id="SSF51445">
    <property type="entry name" value="(Trans)glycosidases"/>
    <property type="match status" value="1"/>
</dbReference>
<dbReference type="PANTHER" id="PTHR31297:SF41">
    <property type="entry name" value="ENDOGLUCANASE, PUTATIVE (AFU_ORTHOLOGUE AFUA_5G01830)-RELATED"/>
    <property type="match status" value="1"/>
</dbReference>
<dbReference type="Pfam" id="PF00150">
    <property type="entry name" value="Cellulase"/>
    <property type="match status" value="1"/>
</dbReference>
<evidence type="ECO:0000256" key="3">
    <source>
        <dbReference type="ARBA" id="ARBA00023277"/>
    </source>
</evidence>
<dbReference type="AlphaFoldDB" id="A0A1X7U131"/>
<reference evidence="8" key="1">
    <citation type="submission" date="2017-05" db="UniProtKB">
        <authorList>
            <consortium name="EnsemblMetazoa"/>
        </authorList>
    </citation>
    <scope>IDENTIFICATION</scope>
</reference>
<dbReference type="PANTHER" id="PTHR31297">
    <property type="entry name" value="GLUCAN ENDO-1,6-BETA-GLUCOSIDASE B"/>
    <property type="match status" value="1"/>
</dbReference>
<dbReference type="InterPro" id="IPR001547">
    <property type="entry name" value="Glyco_hydro_5"/>
</dbReference>
<dbReference type="GO" id="GO:0009986">
    <property type="term" value="C:cell surface"/>
    <property type="evidence" value="ECO:0007669"/>
    <property type="project" value="TreeGrafter"/>
</dbReference>
<proteinExistence type="inferred from homology"/>
<organism evidence="8">
    <name type="scientific">Amphimedon queenslandica</name>
    <name type="common">Sponge</name>
    <dbReference type="NCBI Taxonomy" id="400682"/>
    <lineage>
        <taxon>Eukaryota</taxon>
        <taxon>Metazoa</taxon>
        <taxon>Porifera</taxon>
        <taxon>Demospongiae</taxon>
        <taxon>Heteroscleromorpha</taxon>
        <taxon>Haplosclerida</taxon>
        <taxon>Niphatidae</taxon>
        <taxon>Amphimedon</taxon>
    </lineage>
</organism>
<keyword evidence="4 6" id="KW-0326">Glycosidase</keyword>
<evidence type="ECO:0000256" key="2">
    <source>
        <dbReference type="ARBA" id="ARBA00022801"/>
    </source>
</evidence>
<dbReference type="GO" id="GO:0008422">
    <property type="term" value="F:beta-glucosidase activity"/>
    <property type="evidence" value="ECO:0007669"/>
    <property type="project" value="TreeGrafter"/>
</dbReference>
<dbReference type="EnsemblMetazoa" id="Aqu2.1.21075_001">
    <property type="protein sequence ID" value="Aqu2.1.21075_001"/>
    <property type="gene ID" value="Aqu2.1.21075"/>
</dbReference>
<keyword evidence="3" id="KW-0119">Carbohydrate metabolism</keyword>
<dbReference type="InParanoid" id="A0A1X7U131"/>
<sequence>MSSTQTGVCLVVHYNLESHEQGLTATLNSIKTLQPKEEEEELKERMRLNTVLIWNSTGSKLPLHLDQLQGKAPFYVSIDVEKGCSFFSDISFSLLSLKEHLPQPALAVLHCEVGVIFKSSFLSFLHDKCSEYDFYSGQVAFTAAGYKIFPHPKEHESFQNGVHFKSYSESLSDRAVHLLTPSLCLLNMATLHSIIEKGSGYQIKNSNHFWMSFIIASKLDGSIWKLNTNEHLCLSNSSQPNLSLQDQKFKNFYDTIYSLDWPIGISRPFYAKESMTTPTNNPSVGDIWTRGFGGVNMSSEPASTLDFKAVASYGCRVIRIGAVADAKDLNYLLNSSTTSHYEDSQHLNTVLPRLRQALIRIGGCGLKSIITMTDLPGGCTFQSKADNTFWISAQARERAALFWGQLAKGLSDLSKDLIAGYDLINEPYEPMNPGYFDDITCKYGSELNHFYNMTHEAIRAHDETVVIILAPLSFASPRAMKCLSPIPEDPNVAYSFHMYAPPNLTLCSSRDSECCYPGSVRRWPNCKDELIKVTFEFLYDLLKENVYKWQVENNVPSNRILVGEFGISREVKGSQNYLKDLLKIFTEFGWNWLLFSFRDDEWDALDYELGPDINNMLHRSPTELFLTVSEQFH</sequence>
<evidence type="ECO:0000313" key="8">
    <source>
        <dbReference type="EnsemblMetazoa" id="Aqu2.1.21075_001"/>
    </source>
</evidence>
<keyword evidence="2 6" id="KW-0378">Hydrolase</keyword>
<evidence type="ECO:0000256" key="1">
    <source>
        <dbReference type="ARBA" id="ARBA00005641"/>
    </source>
</evidence>
<name>A0A1X7U131_AMPQE</name>
<evidence type="ECO:0000256" key="6">
    <source>
        <dbReference type="RuleBase" id="RU361153"/>
    </source>
</evidence>
<feature type="domain" description="Glycoside hydrolase family 5" evidence="7">
    <location>
        <begin position="349"/>
        <end position="599"/>
    </location>
</feature>
<evidence type="ECO:0000256" key="5">
    <source>
        <dbReference type="ARBA" id="ARBA00023326"/>
    </source>
</evidence>
<keyword evidence="5" id="KW-0624">Polysaccharide degradation</keyword>
<dbReference type="GO" id="GO:0009251">
    <property type="term" value="P:glucan catabolic process"/>
    <property type="evidence" value="ECO:0007669"/>
    <property type="project" value="TreeGrafter"/>
</dbReference>
<protein>
    <recommendedName>
        <fullName evidence="7">Glycoside hydrolase family 5 domain-containing protein</fullName>
    </recommendedName>
</protein>
<dbReference type="InterPro" id="IPR050386">
    <property type="entry name" value="Glycosyl_hydrolase_5"/>
</dbReference>
<accession>A0A1X7U131</accession>